<dbReference type="RefSeq" id="WP_013684399.1">
    <property type="nucleotide sequence ID" value="NC_015320.1"/>
</dbReference>
<dbReference type="KEGG" id="ave:Arcve_1746"/>
<organism evidence="1 2">
    <name type="scientific">Archaeoglobus veneficus (strain DSM 11195 / SNP6)</name>
    <dbReference type="NCBI Taxonomy" id="693661"/>
    <lineage>
        <taxon>Archaea</taxon>
        <taxon>Methanobacteriati</taxon>
        <taxon>Methanobacteriota</taxon>
        <taxon>Archaeoglobi</taxon>
        <taxon>Archaeoglobales</taxon>
        <taxon>Archaeoglobaceae</taxon>
        <taxon>Archaeoglobus</taxon>
    </lineage>
</organism>
<dbReference type="PROSITE" id="PS51257">
    <property type="entry name" value="PROKAR_LIPOPROTEIN"/>
    <property type="match status" value="1"/>
</dbReference>
<evidence type="ECO:0008006" key="3">
    <source>
        <dbReference type="Google" id="ProtNLM"/>
    </source>
</evidence>
<dbReference type="AlphaFoldDB" id="F2KQL0"/>
<evidence type="ECO:0000313" key="2">
    <source>
        <dbReference type="Proteomes" id="UP000008136"/>
    </source>
</evidence>
<keyword evidence="2" id="KW-1185">Reference proteome</keyword>
<dbReference type="EMBL" id="CP002588">
    <property type="protein sequence ID" value="AEA47743.1"/>
    <property type="molecule type" value="Genomic_DNA"/>
</dbReference>
<sequence length="161" mass="19052">MRKIWLVGLFLTTIFTACVTIPTPEPEKTPRFITPIPPQETVHRFVRYYNERNSSMLYSLFSEKVRANHTVEEVENHLRLAEVYGVKIVEWKQVGKERILHPYRFLNVSFILQLDGNVSNVTVLLPTVFENGDFLIDKWIFRELGWEEIVMEQEQQKSVRL</sequence>
<name>F2KQL0_ARCVS</name>
<protein>
    <recommendedName>
        <fullName evidence="3">Lipoprotein</fullName>
    </recommendedName>
</protein>
<proteinExistence type="predicted"/>
<dbReference type="GeneID" id="10394875"/>
<evidence type="ECO:0000313" key="1">
    <source>
        <dbReference type="EMBL" id="AEA47743.1"/>
    </source>
</evidence>
<accession>F2KQL0</accession>
<dbReference type="HOGENOM" id="CLU_1639879_0_0_2"/>
<reference evidence="1 2" key="1">
    <citation type="submission" date="2011-03" db="EMBL/GenBank/DDBJ databases">
        <title>The complete genome of Archaeoglobus veneficus SNP6.</title>
        <authorList>
            <consortium name="US DOE Joint Genome Institute (JGI-PGF)"/>
            <person name="Lucas S."/>
            <person name="Copeland A."/>
            <person name="Lapidus A."/>
            <person name="Bruce D."/>
            <person name="Goodwin L."/>
            <person name="Pitluck S."/>
            <person name="Kyrpides N."/>
            <person name="Mavromatis K."/>
            <person name="Pagani I."/>
            <person name="Ivanova N."/>
            <person name="Mikhailova N."/>
            <person name="Lu M."/>
            <person name="Detter J.C."/>
            <person name="Tapia R."/>
            <person name="Han C."/>
            <person name="Land M."/>
            <person name="Hauser L."/>
            <person name="Markowitz V."/>
            <person name="Cheng J.-F."/>
            <person name="Hugenholtz P."/>
            <person name="Woyke T."/>
            <person name="Wu D."/>
            <person name="Spring S."/>
            <person name="Brambilla E."/>
            <person name="Klenk H.-P."/>
            <person name="Eisen J.A."/>
        </authorList>
    </citation>
    <scope>NUCLEOTIDE SEQUENCE [LARGE SCALE GENOMIC DNA]</scope>
    <source>
        <strain evidence="2">SNP6</strain>
    </source>
</reference>
<gene>
    <name evidence="1" type="ordered locus">Arcve_1746</name>
</gene>
<dbReference type="Proteomes" id="UP000008136">
    <property type="component" value="Chromosome"/>
</dbReference>